<dbReference type="OrthoDB" id="9774495at2"/>
<dbReference type="EC" id="4.1.2.48" evidence="8"/>
<evidence type="ECO:0000256" key="6">
    <source>
        <dbReference type="PIRSR" id="PIRSR017617-1"/>
    </source>
</evidence>
<dbReference type="InterPro" id="IPR015422">
    <property type="entry name" value="PyrdxlP-dep_Trfase_small"/>
</dbReference>
<evidence type="ECO:0000256" key="3">
    <source>
        <dbReference type="ARBA" id="ARBA00011881"/>
    </source>
</evidence>
<reference evidence="8 9" key="1">
    <citation type="submission" date="2015-09" db="EMBL/GenBank/DDBJ databases">
        <authorList>
            <consortium name="Swine Surveillance"/>
        </authorList>
    </citation>
    <scope>NUCLEOTIDE SEQUENCE [LARGE SCALE GENOMIC DNA]</scope>
    <source>
        <strain evidence="8 9">CECT 7557</strain>
    </source>
</reference>
<dbReference type="SUPFAM" id="SSF53383">
    <property type="entry name" value="PLP-dependent transferases"/>
    <property type="match status" value="1"/>
</dbReference>
<dbReference type="InterPro" id="IPR015424">
    <property type="entry name" value="PyrdxlP-dep_Trfase"/>
</dbReference>
<dbReference type="NCBIfam" id="NF041359">
    <property type="entry name" value="GntG_guanitoxin"/>
    <property type="match status" value="1"/>
</dbReference>
<keyword evidence="5 8" id="KW-0456">Lyase</keyword>
<dbReference type="GO" id="GO:0005829">
    <property type="term" value="C:cytosol"/>
    <property type="evidence" value="ECO:0007669"/>
    <property type="project" value="TreeGrafter"/>
</dbReference>
<dbReference type="InterPro" id="IPR015421">
    <property type="entry name" value="PyrdxlP-dep_Trfase_major"/>
</dbReference>
<dbReference type="NCBIfam" id="NF007825">
    <property type="entry name" value="PRK10534.1"/>
    <property type="match status" value="1"/>
</dbReference>
<feature type="domain" description="Aromatic amino acid beta-eliminating lyase/threonine aldolase" evidence="7">
    <location>
        <begin position="17"/>
        <end position="292"/>
    </location>
</feature>
<feature type="modified residue" description="N6-(pyridoxal phosphate)lysine" evidence="6">
    <location>
        <position position="211"/>
    </location>
</feature>
<comment type="subunit">
    <text evidence="3">Homotetramer.</text>
</comment>
<protein>
    <submittedName>
        <fullName evidence="8">Low specificity L-threonine aldolase</fullName>
        <ecNumber evidence="8">4.1.2.48</ecNumber>
    </submittedName>
</protein>
<evidence type="ECO:0000256" key="1">
    <source>
        <dbReference type="ARBA" id="ARBA00001933"/>
    </source>
</evidence>
<dbReference type="Proteomes" id="UP000052022">
    <property type="component" value="Unassembled WGS sequence"/>
</dbReference>
<dbReference type="PANTHER" id="PTHR48097:SF9">
    <property type="entry name" value="L-THREONINE ALDOLASE"/>
    <property type="match status" value="1"/>
</dbReference>
<evidence type="ECO:0000256" key="2">
    <source>
        <dbReference type="ARBA" id="ARBA00006966"/>
    </source>
</evidence>
<evidence type="ECO:0000313" key="8">
    <source>
        <dbReference type="EMBL" id="CUH76203.1"/>
    </source>
</evidence>
<accession>A0A0P1G2Z4</accession>
<dbReference type="AlphaFoldDB" id="A0A0P1G2Z4"/>
<comment type="cofactor">
    <cofactor evidence="1">
        <name>pyridoxal 5'-phosphate</name>
        <dbReference type="ChEBI" id="CHEBI:597326"/>
    </cofactor>
</comment>
<dbReference type="InterPro" id="IPR001597">
    <property type="entry name" value="ArAA_b-elim_lyase/Thr_aldolase"/>
</dbReference>
<dbReference type="STRING" id="928856.SAMN04488049_10315"/>
<evidence type="ECO:0000259" key="7">
    <source>
        <dbReference type="Pfam" id="PF01212"/>
    </source>
</evidence>
<dbReference type="GO" id="GO:0008732">
    <property type="term" value="F:L-allo-threonine aldolase activity"/>
    <property type="evidence" value="ECO:0007669"/>
    <property type="project" value="TreeGrafter"/>
</dbReference>
<name>A0A0P1G2Z4_9RHOB</name>
<keyword evidence="9" id="KW-1185">Reference proteome</keyword>
<dbReference type="RefSeq" id="WP_058288868.1">
    <property type="nucleotide sequence ID" value="NZ_CYSD01000012.1"/>
</dbReference>
<dbReference type="Gene3D" id="3.90.1150.10">
    <property type="entry name" value="Aspartate Aminotransferase, domain 1"/>
    <property type="match status" value="1"/>
</dbReference>
<dbReference type="Pfam" id="PF01212">
    <property type="entry name" value="Beta_elim_lyase"/>
    <property type="match status" value="1"/>
</dbReference>
<dbReference type="PANTHER" id="PTHR48097">
    <property type="entry name" value="L-THREONINE ALDOLASE-RELATED"/>
    <property type="match status" value="1"/>
</dbReference>
<dbReference type="InterPro" id="IPR023603">
    <property type="entry name" value="Low_specificity_L-TA-like"/>
</dbReference>
<dbReference type="FunFam" id="3.40.640.10:FF:000030">
    <property type="entry name" value="Low-specificity L-threonine aldolase"/>
    <property type="match status" value="1"/>
</dbReference>
<dbReference type="PIRSF" id="PIRSF017617">
    <property type="entry name" value="Thr_aldolase"/>
    <property type="match status" value="1"/>
</dbReference>
<dbReference type="GO" id="GO:0006545">
    <property type="term" value="P:glycine biosynthetic process"/>
    <property type="evidence" value="ECO:0007669"/>
    <property type="project" value="TreeGrafter"/>
</dbReference>
<evidence type="ECO:0000256" key="5">
    <source>
        <dbReference type="ARBA" id="ARBA00023239"/>
    </source>
</evidence>
<evidence type="ECO:0000313" key="9">
    <source>
        <dbReference type="Proteomes" id="UP000052022"/>
    </source>
</evidence>
<comment type="similarity">
    <text evidence="2">Belongs to the threonine aldolase family.</text>
</comment>
<sequence>MNQYAKASAPTGAVLCDLRSDTVTRPDAAMRAAMAAAEVGDDVMGDDPTVARLEATLAERLGKAAGLFLPSGTQSNLAAMLSHCGRGEEVITGRGYHVFKYEAGGASALGGIVMDPLEVASDGGLEPAAIAAAVKEDDSHHPVSRLLSLENTHNGKAVSLERIRVAVDAGRAAGLMVHLDGARLFNAATALGAAAAEVTAPFDTVSVCLSKGLGAPVGSVLLGPDAFIARARRWRKMLGGGLRQAGVLAAAGLHALDHNVAGLAADHARAEALAGTLRALGAGAVEHNSNMVFFTPDSAVNAQLGAELAAQGVLIAAGEAGPIRMVLHRDVTDEALAAVQGGLQRFYS</sequence>
<dbReference type="Gene3D" id="3.40.640.10">
    <property type="entry name" value="Type I PLP-dependent aspartate aminotransferase-like (Major domain)"/>
    <property type="match status" value="1"/>
</dbReference>
<gene>
    <name evidence="8" type="primary">ltaE</name>
    <name evidence="8" type="ORF">TRM7557_00765</name>
</gene>
<keyword evidence="4" id="KW-0663">Pyridoxal phosphate</keyword>
<evidence type="ECO:0000256" key="4">
    <source>
        <dbReference type="ARBA" id="ARBA00022898"/>
    </source>
</evidence>
<dbReference type="GO" id="GO:0006567">
    <property type="term" value="P:L-threonine catabolic process"/>
    <property type="evidence" value="ECO:0007669"/>
    <property type="project" value="TreeGrafter"/>
</dbReference>
<proteinExistence type="inferred from homology"/>
<organism evidence="8 9">
    <name type="scientific">Tritonibacter multivorans</name>
    <dbReference type="NCBI Taxonomy" id="928856"/>
    <lineage>
        <taxon>Bacteria</taxon>
        <taxon>Pseudomonadati</taxon>
        <taxon>Pseudomonadota</taxon>
        <taxon>Alphaproteobacteria</taxon>
        <taxon>Rhodobacterales</taxon>
        <taxon>Paracoccaceae</taxon>
        <taxon>Tritonibacter</taxon>
    </lineage>
</organism>
<dbReference type="EMBL" id="CYSD01000012">
    <property type="protein sequence ID" value="CUH76203.1"/>
    <property type="molecule type" value="Genomic_DNA"/>
</dbReference>